<comment type="subcellular location">
    <subcellularLocation>
        <location evidence="1">Golgi apparatus</location>
        <location evidence="1">trans-Golgi network</location>
    </subcellularLocation>
</comment>
<accession>A0A7S4L8G6</accession>
<dbReference type="GO" id="GO:0015031">
    <property type="term" value="P:protein transport"/>
    <property type="evidence" value="ECO:0007669"/>
    <property type="project" value="UniProtKB-KW"/>
</dbReference>
<dbReference type="GO" id="GO:0032456">
    <property type="term" value="P:endocytic recycling"/>
    <property type="evidence" value="ECO:0007669"/>
    <property type="project" value="TreeGrafter"/>
</dbReference>
<feature type="region of interest" description="Disordered" evidence="6">
    <location>
        <begin position="1"/>
        <end position="28"/>
    </location>
</feature>
<dbReference type="InterPro" id="IPR048319">
    <property type="entry name" value="Vps52_CC"/>
</dbReference>
<evidence type="ECO:0000256" key="6">
    <source>
        <dbReference type="SAM" id="MobiDB-lite"/>
    </source>
</evidence>
<dbReference type="InterPro" id="IPR007258">
    <property type="entry name" value="Vps52"/>
</dbReference>
<gene>
    <name evidence="9" type="ORF">GTHE00462_LOCUS25735</name>
</gene>
<reference evidence="9" key="1">
    <citation type="submission" date="2021-01" db="EMBL/GenBank/DDBJ databases">
        <authorList>
            <person name="Corre E."/>
            <person name="Pelletier E."/>
            <person name="Niang G."/>
            <person name="Scheremetjew M."/>
            <person name="Finn R."/>
            <person name="Kale V."/>
            <person name="Holt S."/>
            <person name="Cochrane G."/>
            <person name="Meng A."/>
            <person name="Brown T."/>
            <person name="Cohen L."/>
        </authorList>
    </citation>
    <scope>NUCLEOTIDE SEQUENCE</scope>
    <source>
        <strain evidence="9">CCMP 2712</strain>
    </source>
</reference>
<dbReference type="EMBL" id="HBKN01033084">
    <property type="protein sequence ID" value="CAE2318495.1"/>
    <property type="molecule type" value="Transcribed_RNA"/>
</dbReference>
<dbReference type="GO" id="GO:0005829">
    <property type="term" value="C:cytosol"/>
    <property type="evidence" value="ECO:0007669"/>
    <property type="project" value="GOC"/>
</dbReference>
<dbReference type="PANTHER" id="PTHR14190">
    <property type="entry name" value="SUPPRESSOR OF ACTIN MUTATIONS 2/VACUOLAR PROTEIN SORTING 52"/>
    <property type="match status" value="1"/>
</dbReference>
<name>A0A7S4L8G6_GUITH</name>
<dbReference type="AlphaFoldDB" id="A0A7S4L8G6"/>
<evidence type="ECO:0000259" key="7">
    <source>
        <dbReference type="Pfam" id="PF04129"/>
    </source>
</evidence>
<dbReference type="Pfam" id="PF04129">
    <property type="entry name" value="Vps52_CC"/>
    <property type="match status" value="1"/>
</dbReference>
<dbReference type="Pfam" id="PF20655">
    <property type="entry name" value="Vps52_C"/>
    <property type="match status" value="1"/>
</dbReference>
<evidence type="ECO:0000256" key="2">
    <source>
        <dbReference type="ARBA" id="ARBA00008180"/>
    </source>
</evidence>
<dbReference type="GO" id="GO:0042147">
    <property type="term" value="P:retrograde transport, endosome to Golgi"/>
    <property type="evidence" value="ECO:0007669"/>
    <property type="project" value="TreeGrafter"/>
</dbReference>
<evidence type="ECO:0000256" key="1">
    <source>
        <dbReference type="ARBA" id="ARBA00004601"/>
    </source>
</evidence>
<feature type="domain" description="Vps52 coiled-coil" evidence="7">
    <location>
        <begin position="78"/>
        <end position="250"/>
    </location>
</feature>
<evidence type="ECO:0000259" key="8">
    <source>
        <dbReference type="Pfam" id="PF20655"/>
    </source>
</evidence>
<keyword evidence="5" id="KW-0333">Golgi apparatus</keyword>
<evidence type="ECO:0000256" key="4">
    <source>
        <dbReference type="ARBA" id="ARBA00022927"/>
    </source>
</evidence>
<protein>
    <submittedName>
        <fullName evidence="9">Uncharacterized protein</fullName>
    </submittedName>
</protein>
<dbReference type="GO" id="GO:0006896">
    <property type="term" value="P:Golgi to vacuole transport"/>
    <property type="evidence" value="ECO:0007669"/>
    <property type="project" value="TreeGrafter"/>
</dbReference>
<keyword evidence="3" id="KW-0813">Transport</keyword>
<dbReference type="GO" id="GO:0000938">
    <property type="term" value="C:GARP complex"/>
    <property type="evidence" value="ECO:0007669"/>
    <property type="project" value="TreeGrafter"/>
</dbReference>
<evidence type="ECO:0000256" key="3">
    <source>
        <dbReference type="ARBA" id="ARBA00022448"/>
    </source>
</evidence>
<organism evidence="9">
    <name type="scientific">Guillardia theta</name>
    <name type="common">Cryptophyte</name>
    <name type="synonym">Cryptomonas phi</name>
    <dbReference type="NCBI Taxonomy" id="55529"/>
    <lineage>
        <taxon>Eukaryota</taxon>
        <taxon>Cryptophyceae</taxon>
        <taxon>Pyrenomonadales</taxon>
        <taxon>Geminigeraceae</taxon>
        <taxon>Guillardia</taxon>
    </lineage>
</organism>
<comment type="similarity">
    <text evidence="2">Belongs to the VPS52 family.</text>
</comment>
<dbReference type="InterPro" id="IPR048361">
    <property type="entry name" value="Vps52_C"/>
</dbReference>
<feature type="compositionally biased region" description="Acidic residues" evidence="6">
    <location>
        <begin position="15"/>
        <end position="28"/>
    </location>
</feature>
<sequence length="728" mass="82173">MQSGGGELPWALTPETEDPDDANGEDDYGFANIEDDLARYGKDDLIAEALRNEASDLRKFAKRIEGDLRKVERESISDYVQESENLAKLHMKIKDCDDVLANMQSLLGSFQSDLGKVNMEIKSLQERATDLSVKTNNRKKVESQLVGRIDNMLVSSELIEKITETEVCDAYMEYLLMLRKKVSFVNSEKAKEVGCNAYVKPVLEMLRLKAVEKIRSFLLHKIYALGKPKTNFQILQQNVLMKFKYLIQFLHDHDQEIYHEVLEEYINTMGQIYLQHFKAHTRHLCRCQVETMTISDTIVQTEESISFSSPVAVRSLFSVPALGGIANMVGASQPAPMADRSRDTSIFCLGDRDCVLKGDGVDVLMRVVAEKGKQRPEVVFKGALMLVTSGASSEQMFISEFFQSPNVLGKIFKPAFSVIDEFFKAQIEQCFDPLGLLLMIRVTQEMRNKLEQLQLNNLFPFVDSIIMILWPRFKSLLDVQMGTVRSANASALISEGCEKYPHHVTRRYAELTASLIQLRNAASAEMLDHSLNFMRSEIDSLMIRMSHCFKNFLRQHIFIINQVDAIITTYVDRSLPADCQTFFHQKLESEINIFVEEELVERFGPIVKFVQQFEDMSDKPGAGTGAGAGAGAGGVCKIPLSTAAPLVQGFASSWKKGIESINLDVMGSFHNMKTGMEILKRTLTQLLLYYTRFLDAVKKHCAESGTLSRDMVNIPSIIAEIKKYSRTF</sequence>
<evidence type="ECO:0000313" key="9">
    <source>
        <dbReference type="EMBL" id="CAE2318495.1"/>
    </source>
</evidence>
<dbReference type="GO" id="GO:0019905">
    <property type="term" value="F:syntaxin binding"/>
    <property type="evidence" value="ECO:0007669"/>
    <property type="project" value="TreeGrafter"/>
</dbReference>
<keyword evidence="4" id="KW-0653">Protein transport</keyword>
<dbReference type="PANTHER" id="PTHR14190:SF7">
    <property type="entry name" value="VACUOLAR PROTEIN SORTING-ASSOCIATED PROTEIN 52 HOMOLOG"/>
    <property type="match status" value="1"/>
</dbReference>
<evidence type="ECO:0000256" key="5">
    <source>
        <dbReference type="ARBA" id="ARBA00023034"/>
    </source>
</evidence>
<feature type="domain" description="Vps52 C-terminal" evidence="8">
    <location>
        <begin position="336"/>
        <end position="589"/>
    </location>
</feature>
<proteinExistence type="inferred from homology"/>